<dbReference type="HOGENOM" id="CLU_056027_0_0_1"/>
<feature type="region of interest" description="Disordered" evidence="2">
    <location>
        <begin position="292"/>
        <end position="316"/>
    </location>
</feature>
<evidence type="ECO:0008006" key="5">
    <source>
        <dbReference type="Google" id="ProtNLM"/>
    </source>
</evidence>
<dbReference type="GO" id="GO:0019888">
    <property type="term" value="F:protein phosphatase regulator activity"/>
    <property type="evidence" value="ECO:0007669"/>
    <property type="project" value="InterPro"/>
</dbReference>
<accession>A0A0C9ZNL8</accession>
<feature type="compositionally biased region" description="Polar residues" evidence="2">
    <location>
        <begin position="297"/>
        <end position="316"/>
    </location>
</feature>
<dbReference type="Pfam" id="PF09184">
    <property type="entry name" value="PPP4R2"/>
    <property type="match status" value="1"/>
</dbReference>
<proteinExistence type="inferred from homology"/>
<dbReference type="PANTHER" id="PTHR16487">
    <property type="entry name" value="PPP4R2-RELATED PROTEIN"/>
    <property type="match status" value="1"/>
</dbReference>
<organism evidence="3 4">
    <name type="scientific">Pisolithus microcarpus 441</name>
    <dbReference type="NCBI Taxonomy" id="765257"/>
    <lineage>
        <taxon>Eukaryota</taxon>
        <taxon>Fungi</taxon>
        <taxon>Dikarya</taxon>
        <taxon>Basidiomycota</taxon>
        <taxon>Agaricomycotina</taxon>
        <taxon>Agaricomycetes</taxon>
        <taxon>Agaricomycetidae</taxon>
        <taxon>Boletales</taxon>
        <taxon>Sclerodermatineae</taxon>
        <taxon>Pisolithaceae</taxon>
        <taxon>Pisolithus</taxon>
    </lineage>
</organism>
<dbReference type="EMBL" id="KN833685">
    <property type="protein sequence ID" value="KIK30966.1"/>
    <property type="molecule type" value="Genomic_DNA"/>
</dbReference>
<reference evidence="4" key="2">
    <citation type="submission" date="2015-01" db="EMBL/GenBank/DDBJ databases">
        <title>Evolutionary Origins and Diversification of the Mycorrhizal Mutualists.</title>
        <authorList>
            <consortium name="DOE Joint Genome Institute"/>
            <consortium name="Mycorrhizal Genomics Consortium"/>
            <person name="Kohler A."/>
            <person name="Kuo A."/>
            <person name="Nagy L.G."/>
            <person name="Floudas D."/>
            <person name="Copeland A."/>
            <person name="Barry K.W."/>
            <person name="Cichocki N."/>
            <person name="Veneault-Fourrey C."/>
            <person name="LaButti K."/>
            <person name="Lindquist E.A."/>
            <person name="Lipzen A."/>
            <person name="Lundell T."/>
            <person name="Morin E."/>
            <person name="Murat C."/>
            <person name="Riley R."/>
            <person name="Ohm R."/>
            <person name="Sun H."/>
            <person name="Tunlid A."/>
            <person name="Henrissat B."/>
            <person name="Grigoriev I.V."/>
            <person name="Hibbett D.S."/>
            <person name="Martin F."/>
        </authorList>
    </citation>
    <scope>NUCLEOTIDE SEQUENCE [LARGE SCALE GENOMIC DNA]</scope>
    <source>
        <strain evidence="4">441</strain>
    </source>
</reference>
<gene>
    <name evidence="3" type="ORF">PISMIDRAFT_86330</name>
</gene>
<dbReference type="GO" id="GO:0005737">
    <property type="term" value="C:cytoplasm"/>
    <property type="evidence" value="ECO:0007669"/>
    <property type="project" value="TreeGrafter"/>
</dbReference>
<dbReference type="AlphaFoldDB" id="A0A0C9ZNL8"/>
<dbReference type="GO" id="GO:0005634">
    <property type="term" value="C:nucleus"/>
    <property type="evidence" value="ECO:0007669"/>
    <property type="project" value="TreeGrafter"/>
</dbReference>
<sequence length="316" mass="34754">MSQTAAAYHLSPTFQWDPAYEAVLDRIAATDIVGSEIEWSQLREMIKFKLEQNVAIFLSDAEQCTEVSNGSPTLPTGIPDSFGNLRLPPFPPHKPNELNPIEAPKVHMNREEANELKTLIFKQLHEFDESPPFTIQRVCELCVHPKKHYKAIGKYLRAVERSLLVTSTWSSFPPETSQNGLSLGTTPVNFATQSTPSTPMFSPIPFLHGDARRSKSRSPPPSPLTLAAMEAASNIEPLGEALPQRAIGLVDELDDPRPGHMSDHPTAITAVTAAHPFIETLESRFVRGGEQVEQGETGMTVNSTDGKETQGNNYGM</sequence>
<dbReference type="GO" id="GO:0030289">
    <property type="term" value="C:protein phosphatase 4 complex"/>
    <property type="evidence" value="ECO:0007669"/>
    <property type="project" value="InterPro"/>
</dbReference>
<dbReference type="Proteomes" id="UP000054018">
    <property type="component" value="Unassembled WGS sequence"/>
</dbReference>
<dbReference type="InterPro" id="IPR015267">
    <property type="entry name" value="PPP4R2"/>
</dbReference>
<protein>
    <recommendedName>
        <fullName evidence="5">PPP4R2-domain-containing protein</fullName>
    </recommendedName>
</protein>
<evidence type="ECO:0000313" key="4">
    <source>
        <dbReference type="Proteomes" id="UP000054018"/>
    </source>
</evidence>
<comment type="similarity">
    <text evidence="1">Belongs to the PPP4R2 family.</text>
</comment>
<evidence type="ECO:0000313" key="3">
    <source>
        <dbReference type="EMBL" id="KIK30966.1"/>
    </source>
</evidence>
<dbReference type="OrthoDB" id="341898at2759"/>
<name>A0A0C9ZNL8_9AGAM</name>
<keyword evidence="4" id="KW-1185">Reference proteome</keyword>
<reference evidence="3 4" key="1">
    <citation type="submission" date="2014-04" db="EMBL/GenBank/DDBJ databases">
        <authorList>
            <consortium name="DOE Joint Genome Institute"/>
            <person name="Kuo A."/>
            <person name="Kohler A."/>
            <person name="Costa M.D."/>
            <person name="Nagy L.G."/>
            <person name="Floudas D."/>
            <person name="Copeland A."/>
            <person name="Barry K.W."/>
            <person name="Cichocki N."/>
            <person name="Veneault-Fourrey C."/>
            <person name="LaButti K."/>
            <person name="Lindquist E.A."/>
            <person name="Lipzen A."/>
            <person name="Lundell T."/>
            <person name="Morin E."/>
            <person name="Murat C."/>
            <person name="Sun H."/>
            <person name="Tunlid A."/>
            <person name="Henrissat B."/>
            <person name="Grigoriev I.V."/>
            <person name="Hibbett D.S."/>
            <person name="Martin F."/>
            <person name="Nordberg H.P."/>
            <person name="Cantor M.N."/>
            <person name="Hua S.X."/>
        </authorList>
    </citation>
    <scope>NUCLEOTIDE SEQUENCE [LARGE SCALE GENOMIC DNA]</scope>
    <source>
        <strain evidence="3 4">441</strain>
    </source>
</reference>
<evidence type="ECO:0000256" key="1">
    <source>
        <dbReference type="ARBA" id="ARBA00009207"/>
    </source>
</evidence>
<evidence type="ECO:0000256" key="2">
    <source>
        <dbReference type="SAM" id="MobiDB-lite"/>
    </source>
</evidence>
<dbReference type="PANTHER" id="PTHR16487:SF0">
    <property type="entry name" value="PROTEIN PHOSPHATASE 4 REGULATORY SUBUNIT 2-RELATED"/>
    <property type="match status" value="1"/>
</dbReference>
<dbReference type="STRING" id="765257.A0A0C9ZNL8"/>